<dbReference type="Pfam" id="PF00528">
    <property type="entry name" value="BPD_transp_1"/>
    <property type="match status" value="1"/>
</dbReference>
<dbReference type="KEGG" id="gji:H1R19_22055"/>
<proteinExistence type="inferred from homology"/>
<evidence type="ECO:0000256" key="7">
    <source>
        <dbReference type="RuleBase" id="RU363032"/>
    </source>
</evidence>
<dbReference type="SUPFAM" id="SSF161098">
    <property type="entry name" value="MetI-like"/>
    <property type="match status" value="1"/>
</dbReference>
<dbReference type="Proteomes" id="UP000515663">
    <property type="component" value="Chromosome"/>
</dbReference>
<dbReference type="PROSITE" id="PS50928">
    <property type="entry name" value="ABC_TM1"/>
    <property type="match status" value="1"/>
</dbReference>
<dbReference type="EMBL" id="CP059491">
    <property type="protein sequence ID" value="QMT01465.1"/>
    <property type="molecule type" value="Genomic_DNA"/>
</dbReference>
<feature type="transmembrane region" description="Helical" evidence="7">
    <location>
        <begin position="37"/>
        <end position="57"/>
    </location>
</feature>
<keyword evidence="11" id="KW-1185">Reference proteome</keyword>
<feature type="compositionally biased region" description="Polar residues" evidence="8">
    <location>
        <begin position="7"/>
        <end position="16"/>
    </location>
</feature>
<dbReference type="InterPro" id="IPR035906">
    <property type="entry name" value="MetI-like_sf"/>
</dbReference>
<dbReference type="Gene3D" id="1.10.3720.10">
    <property type="entry name" value="MetI-like"/>
    <property type="match status" value="1"/>
</dbReference>
<keyword evidence="4 7" id="KW-0812">Transmembrane</keyword>
<organism evidence="10 11">
    <name type="scientific">Gordonia jinghuaiqii</name>
    <dbReference type="NCBI Taxonomy" id="2758710"/>
    <lineage>
        <taxon>Bacteria</taxon>
        <taxon>Bacillati</taxon>
        <taxon>Actinomycetota</taxon>
        <taxon>Actinomycetes</taxon>
        <taxon>Mycobacteriales</taxon>
        <taxon>Gordoniaceae</taxon>
        <taxon>Gordonia</taxon>
    </lineage>
</organism>
<feature type="transmembrane region" description="Helical" evidence="7">
    <location>
        <begin position="270"/>
        <end position="294"/>
    </location>
</feature>
<feature type="transmembrane region" description="Helical" evidence="7">
    <location>
        <begin position="228"/>
        <end position="250"/>
    </location>
</feature>
<evidence type="ECO:0000256" key="4">
    <source>
        <dbReference type="ARBA" id="ARBA00022692"/>
    </source>
</evidence>
<accession>A0A7D7LRD5</accession>
<evidence type="ECO:0000256" key="8">
    <source>
        <dbReference type="SAM" id="MobiDB-lite"/>
    </source>
</evidence>
<dbReference type="CDD" id="cd06261">
    <property type="entry name" value="TM_PBP2"/>
    <property type="match status" value="1"/>
</dbReference>
<feature type="transmembrane region" description="Helical" evidence="7">
    <location>
        <begin position="143"/>
        <end position="160"/>
    </location>
</feature>
<evidence type="ECO:0000259" key="9">
    <source>
        <dbReference type="PROSITE" id="PS50928"/>
    </source>
</evidence>
<keyword evidence="2 7" id="KW-0813">Transport</keyword>
<dbReference type="GO" id="GO:0005886">
    <property type="term" value="C:plasma membrane"/>
    <property type="evidence" value="ECO:0007669"/>
    <property type="project" value="UniProtKB-SubCell"/>
</dbReference>
<gene>
    <name evidence="10" type="ORF">H1R19_22055</name>
</gene>
<dbReference type="PANTHER" id="PTHR43386:SF1">
    <property type="entry name" value="D,D-DIPEPTIDE TRANSPORT SYSTEM PERMEASE PROTEIN DDPC-RELATED"/>
    <property type="match status" value="1"/>
</dbReference>
<evidence type="ECO:0000256" key="5">
    <source>
        <dbReference type="ARBA" id="ARBA00022989"/>
    </source>
</evidence>
<feature type="transmembrane region" description="Helical" evidence="7">
    <location>
        <begin position="99"/>
        <end position="123"/>
    </location>
</feature>
<comment type="subcellular location">
    <subcellularLocation>
        <location evidence="1 7">Cell membrane</location>
        <topology evidence="1 7">Multi-pass membrane protein</topology>
    </subcellularLocation>
</comment>
<evidence type="ECO:0000313" key="10">
    <source>
        <dbReference type="EMBL" id="QMT01465.1"/>
    </source>
</evidence>
<evidence type="ECO:0000256" key="1">
    <source>
        <dbReference type="ARBA" id="ARBA00004651"/>
    </source>
</evidence>
<evidence type="ECO:0000313" key="11">
    <source>
        <dbReference type="Proteomes" id="UP000515663"/>
    </source>
</evidence>
<dbReference type="RefSeq" id="WP_219850168.1">
    <property type="nucleotide sequence ID" value="NZ_CP059491.1"/>
</dbReference>
<feature type="region of interest" description="Disordered" evidence="8">
    <location>
        <begin position="1"/>
        <end position="26"/>
    </location>
</feature>
<dbReference type="InterPro" id="IPR000515">
    <property type="entry name" value="MetI-like"/>
</dbReference>
<evidence type="ECO:0000256" key="2">
    <source>
        <dbReference type="ARBA" id="ARBA00022448"/>
    </source>
</evidence>
<name>A0A7D7LRD5_9ACTN</name>
<keyword evidence="6 7" id="KW-0472">Membrane</keyword>
<reference evidence="11" key="1">
    <citation type="submission" date="2020-07" db="EMBL/GenBank/DDBJ databases">
        <title>novel species isolated from the respiratory tract of Marmot.</title>
        <authorList>
            <person name="Zhang G."/>
        </authorList>
    </citation>
    <scope>NUCLEOTIDE SEQUENCE [LARGE SCALE GENOMIC DNA]</scope>
    <source>
        <strain evidence="11">686</strain>
    </source>
</reference>
<keyword evidence="3" id="KW-1003">Cell membrane</keyword>
<dbReference type="InterPro" id="IPR050366">
    <property type="entry name" value="BP-dependent_transpt_permease"/>
</dbReference>
<comment type="similarity">
    <text evidence="7">Belongs to the binding-protein-dependent transport system permease family.</text>
</comment>
<feature type="domain" description="ABC transmembrane type-1" evidence="9">
    <location>
        <begin position="99"/>
        <end position="291"/>
    </location>
</feature>
<dbReference type="PANTHER" id="PTHR43386">
    <property type="entry name" value="OLIGOPEPTIDE TRANSPORT SYSTEM PERMEASE PROTEIN APPC"/>
    <property type="match status" value="1"/>
</dbReference>
<dbReference type="GO" id="GO:0055085">
    <property type="term" value="P:transmembrane transport"/>
    <property type="evidence" value="ECO:0007669"/>
    <property type="project" value="InterPro"/>
</dbReference>
<evidence type="ECO:0000256" key="3">
    <source>
        <dbReference type="ARBA" id="ARBA00022475"/>
    </source>
</evidence>
<feature type="transmembrane region" description="Helical" evidence="7">
    <location>
        <begin position="166"/>
        <end position="183"/>
    </location>
</feature>
<protein>
    <submittedName>
        <fullName evidence="10">ABC transporter permease</fullName>
    </submittedName>
</protein>
<dbReference type="AlphaFoldDB" id="A0A7D7LRD5"/>
<evidence type="ECO:0000256" key="6">
    <source>
        <dbReference type="ARBA" id="ARBA00023136"/>
    </source>
</evidence>
<keyword evidence="5 7" id="KW-1133">Transmembrane helix</keyword>
<sequence>MVMAPLSDTSALSESPFSEAAPDTPRRTGAIGRMREYAPLIPFAIVLLLAILGPMLAPQSATMVVGTPSTPPTGDHWFGTDANGFDILSRTLTAFRLDIVIAICVTLLATMAGIAIGSLAGMYGSRGGPLGMVAATLGRTIDLVQAMPVMIGGLVIVSFFGRNSVVIALALALVVMPFQGRLMRTEVLRTRTDGFVTAARMSGESETRILLRHVIPNACAPVLENASAIFGMAIIFCAGLGFLGVGIPTPAAEWGNMLAAGASDAAVGRWWPALFPVLALAYSVWAASKVTTFVSRRRRS</sequence>